<dbReference type="InterPro" id="IPR018197">
    <property type="entry name" value="Glycerate_kinase_RE-like"/>
</dbReference>
<dbReference type="GO" id="GO:0008887">
    <property type="term" value="F:glycerate kinase activity"/>
    <property type="evidence" value="ECO:0007669"/>
    <property type="project" value="UniProtKB-UniRule"/>
</dbReference>
<dbReference type="GO" id="GO:0031388">
    <property type="term" value="P:organic acid phosphorylation"/>
    <property type="evidence" value="ECO:0007669"/>
    <property type="project" value="UniProtKB-UniRule"/>
</dbReference>
<gene>
    <name evidence="5" type="ORF">GIY23_11895</name>
</gene>
<dbReference type="EMBL" id="CP045929">
    <property type="protein sequence ID" value="QGK70134.1"/>
    <property type="molecule type" value="Genomic_DNA"/>
</dbReference>
<evidence type="ECO:0000256" key="2">
    <source>
        <dbReference type="ARBA" id="ARBA00022679"/>
    </source>
</evidence>
<dbReference type="AlphaFoldDB" id="A0A5Q3QAB4"/>
<accession>A0A5Q3QAB4</accession>
<dbReference type="InterPro" id="IPR004381">
    <property type="entry name" value="Glycerate_kinase"/>
</dbReference>
<dbReference type="SUPFAM" id="SSF110738">
    <property type="entry name" value="Glycerate kinase I"/>
    <property type="match status" value="1"/>
</dbReference>
<proteinExistence type="inferred from homology"/>
<dbReference type="PANTHER" id="PTHR21599">
    <property type="entry name" value="GLYCERATE KINASE"/>
    <property type="match status" value="1"/>
</dbReference>
<dbReference type="InterPro" id="IPR036129">
    <property type="entry name" value="Glycerate_kinase_sf"/>
</dbReference>
<reference evidence="6" key="1">
    <citation type="submission" date="2019-11" db="EMBL/GenBank/DDBJ databases">
        <title>The complete genome sequence of Saccharopolyspora sp. E2A.</title>
        <authorList>
            <person name="Zhang G."/>
        </authorList>
    </citation>
    <scope>NUCLEOTIDE SEQUENCE [LARGE SCALE GENOMIC DNA]</scope>
    <source>
        <strain evidence="6">E2A</strain>
    </source>
</reference>
<evidence type="ECO:0000256" key="1">
    <source>
        <dbReference type="ARBA" id="ARBA00006284"/>
    </source>
</evidence>
<dbReference type="Gene3D" id="3.90.1510.10">
    <property type="entry name" value="Glycerate kinase, domain 2"/>
    <property type="match status" value="1"/>
</dbReference>
<organism evidence="5 6">
    <name type="scientific">Allosaccharopolyspora coralli</name>
    <dbReference type="NCBI Taxonomy" id="2665642"/>
    <lineage>
        <taxon>Bacteria</taxon>
        <taxon>Bacillati</taxon>
        <taxon>Actinomycetota</taxon>
        <taxon>Actinomycetes</taxon>
        <taxon>Pseudonocardiales</taxon>
        <taxon>Pseudonocardiaceae</taxon>
        <taxon>Allosaccharopolyspora</taxon>
    </lineage>
</organism>
<protein>
    <submittedName>
        <fullName evidence="5">Glycerate kinase</fullName>
        <ecNumber evidence="5">2.7.1.-</ecNumber>
    </submittedName>
</protein>
<dbReference type="PANTHER" id="PTHR21599:SF0">
    <property type="entry name" value="GLYCERATE KINASE"/>
    <property type="match status" value="1"/>
</dbReference>
<dbReference type="RefSeq" id="WP_154076717.1">
    <property type="nucleotide sequence ID" value="NZ_CP045929.1"/>
</dbReference>
<dbReference type="Proteomes" id="UP000371041">
    <property type="component" value="Chromosome"/>
</dbReference>
<dbReference type="PIRSF" id="PIRSF006078">
    <property type="entry name" value="GlxK"/>
    <property type="match status" value="1"/>
</dbReference>
<dbReference type="KEGG" id="sace:GIY23_11895"/>
<dbReference type="EC" id="2.7.1.-" evidence="5"/>
<dbReference type="Gene3D" id="3.40.50.10350">
    <property type="entry name" value="Glycerate kinase, domain 1"/>
    <property type="match status" value="1"/>
</dbReference>
<comment type="similarity">
    <text evidence="1 4">Belongs to the glycerate kinase type-1 family.</text>
</comment>
<keyword evidence="6" id="KW-1185">Reference proteome</keyword>
<dbReference type="NCBIfam" id="TIGR00045">
    <property type="entry name" value="glycerate kinase"/>
    <property type="match status" value="1"/>
</dbReference>
<evidence type="ECO:0000256" key="3">
    <source>
        <dbReference type="ARBA" id="ARBA00022777"/>
    </source>
</evidence>
<dbReference type="Pfam" id="PF02595">
    <property type="entry name" value="Gly_kinase"/>
    <property type="match status" value="1"/>
</dbReference>
<evidence type="ECO:0000313" key="5">
    <source>
        <dbReference type="EMBL" id="QGK70134.1"/>
    </source>
</evidence>
<evidence type="ECO:0000313" key="6">
    <source>
        <dbReference type="Proteomes" id="UP000371041"/>
    </source>
</evidence>
<dbReference type="InterPro" id="IPR018193">
    <property type="entry name" value="Glyc_kinase_flavodox-like_fold"/>
</dbReference>
<name>A0A5Q3QAB4_9PSEU</name>
<evidence type="ECO:0000256" key="4">
    <source>
        <dbReference type="PIRNR" id="PIRNR006078"/>
    </source>
</evidence>
<keyword evidence="3 4" id="KW-0418">Kinase</keyword>
<sequence>MSGRVLIAPDKFKGSLSASEVAEAVAGGVRRVRPAADIRCLPVADGGEGTVQAAVACGWRRVPVLVGGPLGAPLHTEFAIDGDTALVELASASGLQQLPAGTSAPLTSSSAGTGELIRAALDAGARTVVLGVGGSACTDGGAGMLGALGAGVLDASGRVLPPGGGSLSDVSTVELAGLDPRLADTTVILASDVDNPLLGPRGAARVYGPQKGASPEDVQALQAGLGSWSDAVSRAGGRDTADSAGAGAAGGVGYAALAVLGATQRPGVDVVLELVRFRDALDGARLVVTGEGAVDEQTVHGKAPAGVARCARESGVPVVAVAGQCSLPRARLSEAGFDAAYVLAELEQDPQRCLRDAARLLDRLGAALAHDWLPEAEGVTEVLAADS</sequence>
<keyword evidence="2 4" id="KW-0808">Transferase</keyword>